<dbReference type="InterPro" id="IPR050834">
    <property type="entry name" value="Glycosyltransf_2"/>
</dbReference>
<dbReference type="CDD" id="cd00761">
    <property type="entry name" value="Glyco_tranf_GTA_type"/>
    <property type="match status" value="1"/>
</dbReference>
<dbReference type="Gene3D" id="3.90.550.10">
    <property type="entry name" value="Spore Coat Polysaccharide Biosynthesis Protein SpsA, Chain A"/>
    <property type="match status" value="1"/>
</dbReference>
<dbReference type="EMBL" id="SDPW01000001">
    <property type="protein sequence ID" value="RXZ54528.1"/>
    <property type="molecule type" value="Genomic_DNA"/>
</dbReference>
<dbReference type="InterPro" id="IPR001173">
    <property type="entry name" value="Glyco_trans_2-like"/>
</dbReference>
<keyword evidence="3" id="KW-1185">Reference proteome</keyword>
<dbReference type="GO" id="GO:0016740">
    <property type="term" value="F:transferase activity"/>
    <property type="evidence" value="ECO:0007669"/>
    <property type="project" value="UniProtKB-KW"/>
</dbReference>
<dbReference type="PANTHER" id="PTHR43685">
    <property type="entry name" value="GLYCOSYLTRANSFERASE"/>
    <property type="match status" value="1"/>
</dbReference>
<evidence type="ECO:0000259" key="1">
    <source>
        <dbReference type="Pfam" id="PF00535"/>
    </source>
</evidence>
<proteinExistence type="predicted"/>
<dbReference type="SUPFAM" id="SSF53448">
    <property type="entry name" value="Nucleotide-diphospho-sugar transferases"/>
    <property type="match status" value="1"/>
</dbReference>
<name>A0A4Q2K248_9ACTN</name>
<dbReference type="RefSeq" id="WP_129424990.1">
    <property type="nucleotide sequence ID" value="NZ_SDPW01000001.1"/>
</dbReference>
<sequence>MCAQLHNAAVDVIVTAHNMESCIGACLDSLERQTFESLRVVVVEDGSTDGTAAIAQDFAAHHARFSVISTGGLGAGGARNKGMQEVRAPYFMILDGDDVFHPDMVEALHRAAIDGGADIAICDMQEMDNATGALTHPLWALKQSQLPTEGAFDGWRGMDGNIFAAFMGWPWDKLYRTEFVHERGLSFPEDLPNSEDMVFTYQALVLAKRLAVANRVLVDHRMGRGSTVSSSRERAPLAFYDAICRVKAFLQKQPDGTWEKLQRDYLSWAFDWTLWNIETMPDEGTRRMMARTLHDGALEALELEEHPALYFAEYPRSMQRYATLMTWLDVDSRDNGPLGRLDALPYGAYKFWDFMNPAQKALAAWRERHPKPSEW</sequence>
<organism evidence="2 3">
    <name type="scientific">Senegalimassilia faecalis</name>
    <dbReference type="NCBI Taxonomy" id="2509433"/>
    <lineage>
        <taxon>Bacteria</taxon>
        <taxon>Bacillati</taxon>
        <taxon>Actinomycetota</taxon>
        <taxon>Coriobacteriia</taxon>
        <taxon>Coriobacteriales</taxon>
        <taxon>Coriobacteriaceae</taxon>
        <taxon>Senegalimassilia</taxon>
    </lineage>
</organism>
<dbReference type="InterPro" id="IPR029044">
    <property type="entry name" value="Nucleotide-diphossugar_trans"/>
</dbReference>
<evidence type="ECO:0000313" key="2">
    <source>
        <dbReference type="EMBL" id="RXZ54528.1"/>
    </source>
</evidence>
<dbReference type="AlphaFoldDB" id="A0A4Q2K248"/>
<dbReference type="OrthoDB" id="1666828at2"/>
<protein>
    <submittedName>
        <fullName evidence="2">Glycosyltransferase</fullName>
    </submittedName>
</protein>
<dbReference type="Proteomes" id="UP000293345">
    <property type="component" value="Unassembled WGS sequence"/>
</dbReference>
<reference evidence="2 3" key="1">
    <citation type="submission" date="2019-01" db="EMBL/GenBank/DDBJ databases">
        <title>Senegalimassilia sp. nov. KGMB04484 isolated human feces.</title>
        <authorList>
            <person name="Han K.-I."/>
            <person name="Kim J.-S."/>
            <person name="Lee K.C."/>
            <person name="Suh M.K."/>
            <person name="Eom M.K."/>
            <person name="Lee J.H."/>
            <person name="Park S.-H."/>
            <person name="Kang S.W."/>
            <person name="Park J.-E."/>
            <person name="Oh B.S."/>
            <person name="Yu S.Y."/>
            <person name="Choi S.-H."/>
            <person name="Lee D.H."/>
            <person name="Yoon H."/>
            <person name="Kim B.-Y."/>
            <person name="Lee J.H."/>
            <person name="Lee J.-S."/>
        </authorList>
    </citation>
    <scope>NUCLEOTIDE SEQUENCE [LARGE SCALE GENOMIC DNA]</scope>
    <source>
        <strain evidence="2 3">KGMB04484</strain>
    </source>
</reference>
<gene>
    <name evidence="2" type="ORF">ET524_08580</name>
</gene>
<keyword evidence="2" id="KW-0808">Transferase</keyword>
<evidence type="ECO:0000313" key="3">
    <source>
        <dbReference type="Proteomes" id="UP000293345"/>
    </source>
</evidence>
<dbReference type="Pfam" id="PF00535">
    <property type="entry name" value="Glycos_transf_2"/>
    <property type="match status" value="1"/>
</dbReference>
<comment type="caution">
    <text evidence="2">The sequence shown here is derived from an EMBL/GenBank/DDBJ whole genome shotgun (WGS) entry which is preliminary data.</text>
</comment>
<feature type="domain" description="Glycosyltransferase 2-like" evidence="1">
    <location>
        <begin position="12"/>
        <end position="137"/>
    </location>
</feature>
<accession>A0A4Q2K248</accession>
<dbReference type="PANTHER" id="PTHR43685:SF2">
    <property type="entry name" value="GLYCOSYLTRANSFERASE 2-LIKE DOMAIN-CONTAINING PROTEIN"/>
    <property type="match status" value="1"/>
</dbReference>